<dbReference type="OrthoDB" id="3944128at2759"/>
<dbReference type="EMBL" id="CAJVRM010000155">
    <property type="protein sequence ID" value="CAG8975908.1"/>
    <property type="molecule type" value="Genomic_DNA"/>
</dbReference>
<evidence type="ECO:0000313" key="2">
    <source>
        <dbReference type="EMBL" id="CAG8975908.1"/>
    </source>
</evidence>
<gene>
    <name evidence="2" type="ORF">HYALB_00006526</name>
</gene>
<name>A0A9N9LKR2_9HELO</name>
<comment type="caution">
    <text evidence="2">The sequence shown here is derived from an EMBL/GenBank/DDBJ whole genome shotgun (WGS) entry which is preliminary data.</text>
</comment>
<organism evidence="2 3">
    <name type="scientific">Hymenoscyphus albidus</name>
    <dbReference type="NCBI Taxonomy" id="595503"/>
    <lineage>
        <taxon>Eukaryota</taxon>
        <taxon>Fungi</taxon>
        <taxon>Dikarya</taxon>
        <taxon>Ascomycota</taxon>
        <taxon>Pezizomycotina</taxon>
        <taxon>Leotiomycetes</taxon>
        <taxon>Helotiales</taxon>
        <taxon>Helotiaceae</taxon>
        <taxon>Hymenoscyphus</taxon>
    </lineage>
</organism>
<keyword evidence="3" id="KW-1185">Reference proteome</keyword>
<sequence>MARIDGSVVQKGDRDYEVLVEAENHRHFRCNPFLMLPHTHEMFDGAGWKNCEMRIQFRVIGMPDPPYALQYDPGQISPQPTSLPKVHVHTHESPPIVNRPPENIGTAKEPNIGHHVSAVSVAIIGTDVISAFPHGELVNETGVAFILPDHSTLLSGNILTMADADGRGKSVVFSAGPGLGAESGQLVISTIGGSTAATISVSALKKWGIGRSRAMSNE</sequence>
<proteinExistence type="predicted"/>
<dbReference type="AlphaFoldDB" id="A0A9N9LKR2"/>
<evidence type="ECO:0000256" key="1">
    <source>
        <dbReference type="SAM" id="MobiDB-lite"/>
    </source>
</evidence>
<evidence type="ECO:0000313" key="3">
    <source>
        <dbReference type="Proteomes" id="UP000701801"/>
    </source>
</evidence>
<dbReference type="Proteomes" id="UP000701801">
    <property type="component" value="Unassembled WGS sequence"/>
</dbReference>
<reference evidence="2" key="1">
    <citation type="submission" date="2021-07" db="EMBL/GenBank/DDBJ databases">
        <authorList>
            <person name="Durling M."/>
        </authorList>
    </citation>
    <scope>NUCLEOTIDE SEQUENCE</scope>
</reference>
<protein>
    <submittedName>
        <fullName evidence="2">Uncharacterized protein</fullName>
    </submittedName>
</protein>
<accession>A0A9N9LKR2</accession>
<feature type="region of interest" description="Disordered" evidence="1">
    <location>
        <begin position="82"/>
        <end position="102"/>
    </location>
</feature>